<keyword evidence="2" id="KW-1185">Reference proteome</keyword>
<evidence type="ECO:0000313" key="2">
    <source>
        <dbReference type="Proteomes" id="UP000488936"/>
    </source>
</evidence>
<gene>
    <name evidence="1" type="ORF">GJV77_00490</name>
</gene>
<evidence type="ECO:0000313" key="1">
    <source>
        <dbReference type="EMBL" id="MTH28404.1"/>
    </source>
</evidence>
<dbReference type="RefSeq" id="WP_155034394.1">
    <property type="nucleotide sequence ID" value="NZ_JBHTIG010000060.1"/>
</dbReference>
<dbReference type="EMBL" id="WMJY01000001">
    <property type="protein sequence ID" value="MTH28404.1"/>
    <property type="molecule type" value="Genomic_DNA"/>
</dbReference>
<proteinExistence type="predicted"/>
<sequence length="117" mass="13705">MEKASEFIYDYFRNNSDFISEMNDRLSPLFVSEQSKKFPMAVYNIGESPQLTDNARVFPSTLSLCYEPENYMKAISFADKMKISVDEMPNAEFQSTQVVFDDENRYIYVNVNFNLIM</sequence>
<organism evidence="1 2">
    <name type="scientific">Myroides pelagicus</name>
    <dbReference type="NCBI Taxonomy" id="270914"/>
    <lineage>
        <taxon>Bacteria</taxon>
        <taxon>Pseudomonadati</taxon>
        <taxon>Bacteroidota</taxon>
        <taxon>Flavobacteriia</taxon>
        <taxon>Flavobacteriales</taxon>
        <taxon>Flavobacteriaceae</taxon>
        <taxon>Myroides</taxon>
    </lineage>
</organism>
<reference evidence="1 2" key="1">
    <citation type="journal article" date="2006" name="Int. J. Syst. Evol. Microbiol.">
        <title>Myroides pelagicus sp. nov., isolated from seawater in Thailand.</title>
        <authorList>
            <person name="Yoon J."/>
            <person name="Maneerat S."/>
            <person name="Kawai F."/>
            <person name="Yokota A."/>
        </authorList>
    </citation>
    <scope>NUCLEOTIDE SEQUENCE [LARGE SCALE GENOMIC DNA]</scope>
    <source>
        <strain evidence="1 2">SM1T</strain>
    </source>
</reference>
<evidence type="ECO:0008006" key="3">
    <source>
        <dbReference type="Google" id="ProtNLM"/>
    </source>
</evidence>
<comment type="caution">
    <text evidence="1">The sequence shown here is derived from an EMBL/GenBank/DDBJ whole genome shotgun (WGS) entry which is preliminary data.</text>
</comment>
<dbReference type="AlphaFoldDB" id="A0A7K1GJJ4"/>
<protein>
    <recommendedName>
        <fullName evidence="3">DUF3168 domain-containing protein</fullName>
    </recommendedName>
</protein>
<accession>A0A7K1GJJ4</accession>
<dbReference type="Proteomes" id="UP000488936">
    <property type="component" value="Unassembled WGS sequence"/>
</dbReference>
<name>A0A7K1GJJ4_9FLAO</name>